<dbReference type="InterPro" id="IPR000014">
    <property type="entry name" value="PAS"/>
</dbReference>
<feature type="region of interest" description="Disordered" evidence="1">
    <location>
        <begin position="465"/>
        <end position="485"/>
    </location>
</feature>
<organism evidence="3 4">
    <name type="scientific">Cyclotella cryptica</name>
    <dbReference type="NCBI Taxonomy" id="29204"/>
    <lineage>
        <taxon>Eukaryota</taxon>
        <taxon>Sar</taxon>
        <taxon>Stramenopiles</taxon>
        <taxon>Ochrophyta</taxon>
        <taxon>Bacillariophyta</taxon>
        <taxon>Coscinodiscophyceae</taxon>
        <taxon>Thalassiosirophycidae</taxon>
        <taxon>Stephanodiscales</taxon>
        <taxon>Stephanodiscaceae</taxon>
        <taxon>Cyclotella</taxon>
    </lineage>
</organism>
<dbReference type="AlphaFoldDB" id="A0ABD3PJ22"/>
<feature type="region of interest" description="Disordered" evidence="1">
    <location>
        <begin position="643"/>
        <end position="706"/>
    </location>
</feature>
<feature type="region of interest" description="Disordered" evidence="1">
    <location>
        <begin position="143"/>
        <end position="177"/>
    </location>
</feature>
<dbReference type="InterPro" id="IPR035965">
    <property type="entry name" value="PAS-like_dom_sf"/>
</dbReference>
<keyword evidence="4" id="KW-1185">Reference proteome</keyword>
<sequence length="706" mass="77538">MSDQITPELIKFILAQQQALPPLQQNPMGNIESTPLEKLLRDLRAPSLRTNSSSNPSPLSRLVAEYLQAASGKIQVHQNNVASPLLAPGNGPSYELQQRLVQAAKVLASTHPSLAASAVQQAVSLSFQPSADESFGRQQQIAPNAQHPKLSSPFSRIPPNQRNETSTDLSVLFNNPKPRTVPSDNAFHTGFSPSIHTSPKGSSTVLLKEKCLDQSINNDDKSSSPQVWPSEPVSLLTLQTWPLKKLESYAKHLKSCNQSVPNAVNIVIEDFYAKERKRKAKRSANRKSASDSRARKIRLIEELTATNAKLRRQALILSYMPDPVAAVGIDGVIKFCSVPMERVLKRKNEDLVGSNIEDVLVPKSRAALQKLIRDMVAAERQPALRDETGSQLKGENEGEIKANNKNSRGLSTLRSEHPLALMHENVDRDDDDGFGGLTFESSGVSPTTKRGNKISKQKTTVMSFSPEKVSSLSRETTLPCGSSVSEDIEQPYEIKTKQVNKGKDQDSDKIIDDVRGASLTANNASATLSSSSLHKEHQKQKHEKQNLSEHVICRESNESLREDLMDSSPLSVTVHNKASELGIIDCSPEVAAVTLEEAPKSKEKELLLCFRPCGMNRNVARESLFSRSRSNSVLDVVSSSTSNQTDCAFESDGISSAREPSRKTLHLATMKRKQDDEESAAESLMLMSMPPDTSTSRRNKSFKQGL</sequence>
<comment type="caution">
    <text evidence="3">The sequence shown here is derived from an EMBL/GenBank/DDBJ whole genome shotgun (WGS) entry which is preliminary data.</text>
</comment>
<feature type="domain" description="PAS" evidence="2">
    <location>
        <begin position="309"/>
        <end position="379"/>
    </location>
</feature>
<feature type="region of interest" description="Disordered" evidence="1">
    <location>
        <begin position="382"/>
        <end position="410"/>
    </location>
</feature>
<dbReference type="Gene3D" id="3.30.450.20">
    <property type="entry name" value="PAS domain"/>
    <property type="match status" value="1"/>
</dbReference>
<evidence type="ECO:0000259" key="2">
    <source>
        <dbReference type="PROSITE" id="PS50112"/>
    </source>
</evidence>
<feature type="compositionally biased region" description="Basic residues" evidence="1">
    <location>
        <begin position="697"/>
        <end position="706"/>
    </location>
</feature>
<evidence type="ECO:0000313" key="3">
    <source>
        <dbReference type="EMBL" id="KAL3787321.1"/>
    </source>
</evidence>
<protein>
    <recommendedName>
        <fullName evidence="2">PAS domain-containing protein</fullName>
    </recommendedName>
</protein>
<feature type="region of interest" description="Disordered" evidence="1">
    <location>
        <begin position="526"/>
        <end position="546"/>
    </location>
</feature>
<dbReference type="PROSITE" id="PS50112">
    <property type="entry name" value="PAS"/>
    <property type="match status" value="1"/>
</dbReference>
<gene>
    <name evidence="3" type="ORF">HJC23_009567</name>
</gene>
<dbReference type="SUPFAM" id="SSF55785">
    <property type="entry name" value="PYP-like sensor domain (PAS domain)"/>
    <property type="match status" value="1"/>
</dbReference>
<dbReference type="Pfam" id="PF00989">
    <property type="entry name" value="PAS"/>
    <property type="match status" value="1"/>
</dbReference>
<evidence type="ECO:0000313" key="4">
    <source>
        <dbReference type="Proteomes" id="UP001516023"/>
    </source>
</evidence>
<accession>A0ABD3PJ22</accession>
<dbReference type="EMBL" id="JABMIG020000177">
    <property type="protein sequence ID" value="KAL3787321.1"/>
    <property type="molecule type" value="Genomic_DNA"/>
</dbReference>
<name>A0ABD3PJ22_9STRA</name>
<feature type="compositionally biased region" description="Polar residues" evidence="1">
    <location>
        <begin position="152"/>
        <end position="173"/>
    </location>
</feature>
<proteinExistence type="predicted"/>
<dbReference type="Proteomes" id="UP001516023">
    <property type="component" value="Unassembled WGS sequence"/>
</dbReference>
<reference evidence="3 4" key="1">
    <citation type="journal article" date="2020" name="G3 (Bethesda)">
        <title>Improved Reference Genome for Cyclotella cryptica CCMP332, a Model for Cell Wall Morphogenesis, Salinity Adaptation, and Lipid Production in Diatoms (Bacillariophyta).</title>
        <authorList>
            <person name="Roberts W.R."/>
            <person name="Downey K.M."/>
            <person name="Ruck E.C."/>
            <person name="Traller J.C."/>
            <person name="Alverson A.J."/>
        </authorList>
    </citation>
    <scope>NUCLEOTIDE SEQUENCE [LARGE SCALE GENOMIC DNA]</scope>
    <source>
        <strain evidence="3 4">CCMP332</strain>
    </source>
</reference>
<feature type="compositionally biased region" description="Basic and acidic residues" evidence="1">
    <location>
        <begin position="382"/>
        <end position="402"/>
    </location>
</feature>
<dbReference type="CDD" id="cd00130">
    <property type="entry name" value="PAS"/>
    <property type="match status" value="1"/>
</dbReference>
<dbReference type="InterPro" id="IPR013767">
    <property type="entry name" value="PAS_fold"/>
</dbReference>
<evidence type="ECO:0000256" key="1">
    <source>
        <dbReference type="SAM" id="MobiDB-lite"/>
    </source>
</evidence>
<dbReference type="SMART" id="SM00091">
    <property type="entry name" value="PAS"/>
    <property type="match status" value="1"/>
</dbReference>